<keyword evidence="6" id="KW-0229">DNA integration</keyword>
<evidence type="ECO:0000256" key="10">
    <source>
        <dbReference type="ARBA" id="ARBA00023268"/>
    </source>
</evidence>
<evidence type="ECO:0000256" key="2">
    <source>
        <dbReference type="ARBA" id="ARBA00022723"/>
    </source>
</evidence>
<sequence length="313" mass="36223">MVKGLPSVNQPDQLCEGCLLGKQSRKSFPKQSQSRAMRPLQLVHTDNFKALVEKESGFKIQALRSDRGGEFTSKEFQEFYAANGVRHFLTAPGSPQQNGVVERKNKTILNMARSMMKTKKMPREFWDEAVLKQKDTGFMIQKVAKPSSVEMWILMKKPCGIGNLKKRIMNFFRLLQKKMMKKKGKKSSLPQHHRLVVKFHPQKEAQVKGRCEQGGSVIYIEKLKKLKKLMMLHYFVFLQTLSLNFNEAAKDEKWRKAMDEEMNVIKKNDTWELVTLPQGHAAIGVKWVFKEKKNSKGEVERYKARLVAKGYKQ</sequence>
<evidence type="ECO:0000256" key="1">
    <source>
        <dbReference type="ARBA" id="ARBA00022722"/>
    </source>
</evidence>
<feature type="domain" description="Integrase catalytic" evidence="11">
    <location>
        <begin position="61"/>
        <end position="158"/>
    </location>
</feature>
<dbReference type="InterPro" id="IPR013103">
    <property type="entry name" value="RVT_2"/>
</dbReference>
<protein>
    <recommendedName>
        <fullName evidence="11">Integrase catalytic domain-containing protein</fullName>
    </recommendedName>
</protein>
<keyword evidence="2" id="KW-0479">Metal-binding</keyword>
<dbReference type="GO" id="GO:0015074">
    <property type="term" value="P:DNA integration"/>
    <property type="evidence" value="ECO:0007669"/>
    <property type="project" value="UniProtKB-KW"/>
</dbReference>
<dbReference type="Gene3D" id="3.30.420.10">
    <property type="entry name" value="Ribonuclease H-like superfamily/Ribonuclease H"/>
    <property type="match status" value="1"/>
</dbReference>
<proteinExistence type="predicted"/>
<keyword evidence="1" id="KW-0540">Nuclease</keyword>
<dbReference type="Pfam" id="PF00665">
    <property type="entry name" value="rve"/>
    <property type="match status" value="1"/>
</dbReference>
<evidence type="ECO:0000256" key="5">
    <source>
        <dbReference type="ARBA" id="ARBA00022842"/>
    </source>
</evidence>
<keyword evidence="9" id="KW-0233">DNA recombination</keyword>
<keyword evidence="5" id="KW-0460">Magnesium</keyword>
<organism evidence="12 13">
    <name type="scientific">Rubroshorea leprosula</name>
    <dbReference type="NCBI Taxonomy" id="152421"/>
    <lineage>
        <taxon>Eukaryota</taxon>
        <taxon>Viridiplantae</taxon>
        <taxon>Streptophyta</taxon>
        <taxon>Embryophyta</taxon>
        <taxon>Tracheophyta</taxon>
        <taxon>Spermatophyta</taxon>
        <taxon>Magnoliopsida</taxon>
        <taxon>eudicotyledons</taxon>
        <taxon>Gunneridae</taxon>
        <taxon>Pentapetalae</taxon>
        <taxon>rosids</taxon>
        <taxon>malvids</taxon>
        <taxon>Malvales</taxon>
        <taxon>Dipterocarpaceae</taxon>
        <taxon>Rubroshorea</taxon>
    </lineage>
</organism>
<dbReference type="InterPro" id="IPR036397">
    <property type="entry name" value="RNaseH_sf"/>
</dbReference>
<dbReference type="Proteomes" id="UP001054252">
    <property type="component" value="Unassembled WGS sequence"/>
</dbReference>
<comment type="caution">
    <text evidence="12">The sequence shown here is derived from an EMBL/GenBank/DDBJ whole genome shotgun (WGS) entry which is preliminary data.</text>
</comment>
<dbReference type="AlphaFoldDB" id="A0AAV5MUK4"/>
<keyword evidence="13" id="KW-1185">Reference proteome</keyword>
<keyword evidence="8" id="KW-0548">Nucleotidyltransferase</keyword>
<dbReference type="GO" id="GO:0004519">
    <property type="term" value="F:endonuclease activity"/>
    <property type="evidence" value="ECO:0007669"/>
    <property type="project" value="UniProtKB-KW"/>
</dbReference>
<evidence type="ECO:0000256" key="8">
    <source>
        <dbReference type="ARBA" id="ARBA00022932"/>
    </source>
</evidence>
<evidence type="ECO:0000313" key="12">
    <source>
        <dbReference type="EMBL" id="GKV53225.1"/>
    </source>
</evidence>
<evidence type="ECO:0000256" key="6">
    <source>
        <dbReference type="ARBA" id="ARBA00022908"/>
    </source>
</evidence>
<accession>A0AAV5MUK4</accession>
<dbReference type="GO" id="GO:0003964">
    <property type="term" value="F:RNA-directed DNA polymerase activity"/>
    <property type="evidence" value="ECO:0007669"/>
    <property type="project" value="UniProtKB-KW"/>
</dbReference>
<dbReference type="PROSITE" id="PS50994">
    <property type="entry name" value="INTEGRASE"/>
    <property type="match status" value="1"/>
</dbReference>
<dbReference type="SUPFAM" id="SSF53098">
    <property type="entry name" value="Ribonuclease H-like"/>
    <property type="match status" value="1"/>
</dbReference>
<evidence type="ECO:0000256" key="3">
    <source>
        <dbReference type="ARBA" id="ARBA00022759"/>
    </source>
</evidence>
<dbReference type="GO" id="GO:0003887">
    <property type="term" value="F:DNA-directed DNA polymerase activity"/>
    <property type="evidence" value="ECO:0007669"/>
    <property type="project" value="UniProtKB-KW"/>
</dbReference>
<feature type="non-terminal residue" evidence="12">
    <location>
        <position position="313"/>
    </location>
</feature>
<keyword evidence="7" id="KW-0695">RNA-directed DNA polymerase</keyword>
<dbReference type="PANTHER" id="PTHR42648:SF11">
    <property type="entry name" value="TRANSPOSON TY4-P GAG-POL POLYPROTEIN"/>
    <property type="match status" value="1"/>
</dbReference>
<keyword evidence="10" id="KW-0511">Multifunctional enzyme</keyword>
<name>A0AAV5MUK4_9ROSI</name>
<dbReference type="InterPro" id="IPR012337">
    <property type="entry name" value="RNaseH-like_sf"/>
</dbReference>
<dbReference type="GO" id="GO:0003676">
    <property type="term" value="F:nucleic acid binding"/>
    <property type="evidence" value="ECO:0007669"/>
    <property type="project" value="InterPro"/>
</dbReference>
<keyword evidence="3" id="KW-0255">Endonuclease</keyword>
<evidence type="ECO:0000256" key="4">
    <source>
        <dbReference type="ARBA" id="ARBA00022801"/>
    </source>
</evidence>
<evidence type="ECO:0000259" key="11">
    <source>
        <dbReference type="PROSITE" id="PS50994"/>
    </source>
</evidence>
<dbReference type="GO" id="GO:0006310">
    <property type="term" value="P:DNA recombination"/>
    <property type="evidence" value="ECO:0007669"/>
    <property type="project" value="UniProtKB-KW"/>
</dbReference>
<evidence type="ECO:0000256" key="9">
    <source>
        <dbReference type="ARBA" id="ARBA00023172"/>
    </source>
</evidence>
<dbReference type="InterPro" id="IPR001584">
    <property type="entry name" value="Integrase_cat-core"/>
</dbReference>
<dbReference type="InterPro" id="IPR039537">
    <property type="entry name" value="Retrotran_Ty1/copia-like"/>
</dbReference>
<keyword evidence="4" id="KW-0378">Hydrolase</keyword>
<evidence type="ECO:0000313" key="13">
    <source>
        <dbReference type="Proteomes" id="UP001054252"/>
    </source>
</evidence>
<evidence type="ECO:0000256" key="7">
    <source>
        <dbReference type="ARBA" id="ARBA00022918"/>
    </source>
</evidence>
<dbReference type="EMBL" id="BPVZ01001172">
    <property type="protein sequence ID" value="GKV53225.1"/>
    <property type="molecule type" value="Genomic_DNA"/>
</dbReference>
<dbReference type="Pfam" id="PF07727">
    <property type="entry name" value="RVT_2"/>
    <property type="match status" value="1"/>
</dbReference>
<keyword evidence="8" id="KW-0239">DNA-directed DNA polymerase</keyword>
<gene>
    <name evidence="12" type="ORF">SLEP1_g59761</name>
</gene>
<reference evidence="12 13" key="1">
    <citation type="journal article" date="2021" name="Commun. Biol.">
        <title>The genome of Shorea leprosula (Dipterocarpaceae) highlights the ecological relevance of drought in aseasonal tropical rainforests.</title>
        <authorList>
            <person name="Ng K.K.S."/>
            <person name="Kobayashi M.J."/>
            <person name="Fawcett J.A."/>
            <person name="Hatakeyama M."/>
            <person name="Paape T."/>
            <person name="Ng C.H."/>
            <person name="Ang C.C."/>
            <person name="Tnah L.H."/>
            <person name="Lee C.T."/>
            <person name="Nishiyama T."/>
            <person name="Sese J."/>
            <person name="O'Brien M.J."/>
            <person name="Copetti D."/>
            <person name="Mohd Noor M.I."/>
            <person name="Ong R.C."/>
            <person name="Putra M."/>
            <person name="Sireger I.Z."/>
            <person name="Indrioko S."/>
            <person name="Kosugi Y."/>
            <person name="Izuno A."/>
            <person name="Isagi Y."/>
            <person name="Lee S.L."/>
            <person name="Shimizu K.K."/>
        </authorList>
    </citation>
    <scope>NUCLEOTIDE SEQUENCE [LARGE SCALE GENOMIC DNA]</scope>
    <source>
        <strain evidence="12">214</strain>
    </source>
</reference>
<dbReference type="GO" id="GO:0016787">
    <property type="term" value="F:hydrolase activity"/>
    <property type="evidence" value="ECO:0007669"/>
    <property type="project" value="UniProtKB-KW"/>
</dbReference>
<keyword evidence="8" id="KW-0808">Transferase</keyword>
<dbReference type="GO" id="GO:0046872">
    <property type="term" value="F:metal ion binding"/>
    <property type="evidence" value="ECO:0007669"/>
    <property type="project" value="UniProtKB-KW"/>
</dbReference>
<dbReference type="PANTHER" id="PTHR42648">
    <property type="entry name" value="TRANSPOSASE, PUTATIVE-RELATED"/>
    <property type="match status" value="1"/>
</dbReference>